<accession>A0A7S4CQA8</accession>
<dbReference type="EMBL" id="HBJA01042056">
    <property type="protein sequence ID" value="CAE0803265.1"/>
    <property type="molecule type" value="Transcribed_RNA"/>
</dbReference>
<name>A0A7S4CQA8_9EUGL</name>
<proteinExistence type="predicted"/>
<reference evidence="1" key="1">
    <citation type="submission" date="2021-01" db="EMBL/GenBank/DDBJ databases">
        <authorList>
            <person name="Corre E."/>
            <person name="Pelletier E."/>
            <person name="Niang G."/>
            <person name="Scheremetjew M."/>
            <person name="Finn R."/>
            <person name="Kale V."/>
            <person name="Holt S."/>
            <person name="Cochrane G."/>
            <person name="Meng A."/>
            <person name="Brown T."/>
            <person name="Cohen L."/>
        </authorList>
    </citation>
    <scope>NUCLEOTIDE SEQUENCE</scope>
    <source>
        <strain evidence="1">CCMP1594</strain>
    </source>
</reference>
<sequence length="116" mass="12744">MVRTSGAEGAHKPSWGQNKAFFAVLCGHPLFCCIMGSLQPAPSQDPPLRLASELFLEGADLEKTGLELDWGGRCLGRLLGLLPPLSKRHSYPRYSRCPTMLNWGPDFDSVPHAVMH</sequence>
<gene>
    <name evidence="1" type="ORF">EGYM00163_LOCUS14387</name>
</gene>
<protein>
    <submittedName>
        <fullName evidence="1">Uncharacterized protein</fullName>
    </submittedName>
</protein>
<dbReference type="AlphaFoldDB" id="A0A7S4CQA8"/>
<organism evidence="1">
    <name type="scientific">Eutreptiella gymnastica</name>
    <dbReference type="NCBI Taxonomy" id="73025"/>
    <lineage>
        <taxon>Eukaryota</taxon>
        <taxon>Discoba</taxon>
        <taxon>Euglenozoa</taxon>
        <taxon>Euglenida</taxon>
        <taxon>Spirocuta</taxon>
        <taxon>Euglenophyceae</taxon>
        <taxon>Eutreptiales</taxon>
        <taxon>Eutreptiaceae</taxon>
        <taxon>Eutreptiella</taxon>
    </lineage>
</organism>
<evidence type="ECO:0000313" key="1">
    <source>
        <dbReference type="EMBL" id="CAE0803265.1"/>
    </source>
</evidence>